<sequence>MSVHDLISPIIGARTTPAPDTGTGVLDPGPGHVDPGPGHVDPGPGLVDPGPGLVAPGASRPQPARPDGDAAGPEHAVDVAAEARVLVAGLLARPGGETSASVYETGRLVSLAPWLTGHHERLAYLVAAQRPGGGWGPHADYILVPTLSATEALLSELGRGPRDPEVAAAAGRGLHALFRWSRKFGATALPDLPAIELIAASLVAAINRHLRRITEAPLDGLRTWVGTPPLPLPRGADDLRLVTVRARLRSGAPLPDKLLHALEVADDAAFQAPGISPTAAGTVGASPAATAAWLGDLGALEPAHPAVRHLRKATEAHGGPVPCAVPITAFERGWVLSWLARAGVTLTVPAELTASLAAGLGPGGVPAGPGLPADADTTSVALYALALLGAPREPDSLLAYRSGTHFCTWPGEQGLSPTVNAHVLDAFGQYTAARPDARPAYGEAMEQVASRLREWQRADGSWSDRWHASPYYATFSCGLALAGFGGPDSAEAVRRAVRWVRATQREDGSWGVWRGTVEETAYAMQVLLLAGEGHDRAAQEVARGYEYLLRSPWPGTRSGPGEPETRPAAGAGTWRASGDHPPMWHDKDLYLPAAIVRAAVLGALHLAQREMPTLRNPDVGARHHA</sequence>
<name>A0ABV9E7X6_9ACTN</name>
<feature type="region of interest" description="Disordered" evidence="1">
    <location>
        <begin position="553"/>
        <end position="578"/>
    </location>
</feature>
<dbReference type="SUPFAM" id="SSF48239">
    <property type="entry name" value="Terpenoid cyclases/Protein prenyltransferases"/>
    <property type="match status" value="1"/>
</dbReference>
<dbReference type="Proteomes" id="UP001595891">
    <property type="component" value="Unassembled WGS sequence"/>
</dbReference>
<dbReference type="EMBL" id="JBHSFN010000001">
    <property type="protein sequence ID" value="MFC4584995.1"/>
    <property type="molecule type" value="Genomic_DNA"/>
</dbReference>
<keyword evidence="4" id="KW-1185">Reference proteome</keyword>
<feature type="domain" description="Squalene cyclase C-terminal" evidence="2">
    <location>
        <begin position="419"/>
        <end position="549"/>
    </location>
</feature>
<gene>
    <name evidence="3" type="ORF">ACFO8L_02845</name>
</gene>
<evidence type="ECO:0000259" key="2">
    <source>
        <dbReference type="Pfam" id="PF13243"/>
    </source>
</evidence>
<dbReference type="Pfam" id="PF13243">
    <property type="entry name" value="SQHop_cyclase_C"/>
    <property type="match status" value="1"/>
</dbReference>
<proteinExistence type="predicted"/>
<dbReference type="RefSeq" id="WP_262841028.1">
    <property type="nucleotide sequence ID" value="NZ_JANZYP010000003.1"/>
</dbReference>
<feature type="compositionally biased region" description="Low complexity" evidence="1">
    <location>
        <begin position="24"/>
        <end position="58"/>
    </location>
</feature>
<organism evidence="3 4">
    <name type="scientific">Sphaerisporangium corydalis</name>
    <dbReference type="NCBI Taxonomy" id="1441875"/>
    <lineage>
        <taxon>Bacteria</taxon>
        <taxon>Bacillati</taxon>
        <taxon>Actinomycetota</taxon>
        <taxon>Actinomycetes</taxon>
        <taxon>Streptosporangiales</taxon>
        <taxon>Streptosporangiaceae</taxon>
        <taxon>Sphaerisporangium</taxon>
    </lineage>
</organism>
<dbReference type="InterPro" id="IPR032696">
    <property type="entry name" value="SQ_cyclase_C"/>
</dbReference>
<evidence type="ECO:0000313" key="4">
    <source>
        <dbReference type="Proteomes" id="UP001595891"/>
    </source>
</evidence>
<feature type="region of interest" description="Disordered" evidence="1">
    <location>
        <begin position="1"/>
        <end position="75"/>
    </location>
</feature>
<dbReference type="InterPro" id="IPR008930">
    <property type="entry name" value="Terpenoid_cyclase/PrenylTrfase"/>
</dbReference>
<dbReference type="Gene3D" id="1.50.10.20">
    <property type="match status" value="1"/>
</dbReference>
<reference evidence="4" key="1">
    <citation type="journal article" date="2019" name="Int. J. Syst. Evol. Microbiol.">
        <title>The Global Catalogue of Microorganisms (GCM) 10K type strain sequencing project: providing services to taxonomists for standard genome sequencing and annotation.</title>
        <authorList>
            <consortium name="The Broad Institute Genomics Platform"/>
            <consortium name="The Broad Institute Genome Sequencing Center for Infectious Disease"/>
            <person name="Wu L."/>
            <person name="Ma J."/>
        </authorList>
    </citation>
    <scope>NUCLEOTIDE SEQUENCE [LARGE SCALE GENOMIC DNA]</scope>
    <source>
        <strain evidence="4">CCUG 49560</strain>
    </source>
</reference>
<protein>
    <submittedName>
        <fullName evidence="3">Prenyltransferase/squalene oxidase repeat-containing protein</fullName>
    </submittedName>
</protein>
<evidence type="ECO:0000256" key="1">
    <source>
        <dbReference type="SAM" id="MobiDB-lite"/>
    </source>
</evidence>
<evidence type="ECO:0000313" key="3">
    <source>
        <dbReference type="EMBL" id="MFC4584995.1"/>
    </source>
</evidence>
<comment type="caution">
    <text evidence="3">The sequence shown here is derived from an EMBL/GenBank/DDBJ whole genome shotgun (WGS) entry which is preliminary data.</text>
</comment>
<accession>A0ABV9E7X6</accession>